<reference evidence="3" key="1">
    <citation type="submission" date="2025-08" db="UniProtKB">
        <authorList>
            <consortium name="RefSeq"/>
        </authorList>
    </citation>
    <scope>IDENTIFICATION</scope>
</reference>
<dbReference type="Pfam" id="PF02519">
    <property type="entry name" value="Auxin_inducible"/>
    <property type="match status" value="1"/>
</dbReference>
<comment type="similarity">
    <text evidence="1">Belongs to the ARG7 family.</text>
</comment>
<dbReference type="GO" id="GO:0009733">
    <property type="term" value="P:response to auxin"/>
    <property type="evidence" value="ECO:0007669"/>
    <property type="project" value="InterPro"/>
</dbReference>
<keyword evidence="2" id="KW-1185">Reference proteome</keyword>
<dbReference type="AlphaFoldDB" id="A0AB40AXX3"/>
<dbReference type="InterPro" id="IPR003676">
    <property type="entry name" value="SAUR_fam"/>
</dbReference>
<accession>A0AB40AXX3</accession>
<dbReference type="RefSeq" id="XP_039119831.1">
    <property type="nucleotide sequence ID" value="XM_039263897.1"/>
</dbReference>
<evidence type="ECO:0000313" key="3">
    <source>
        <dbReference type="RefSeq" id="XP_039119831.1"/>
    </source>
</evidence>
<organism evidence="2 3">
    <name type="scientific">Dioscorea cayennensis subsp. rotundata</name>
    <name type="common">White Guinea yam</name>
    <name type="synonym">Dioscorea rotundata</name>
    <dbReference type="NCBI Taxonomy" id="55577"/>
    <lineage>
        <taxon>Eukaryota</taxon>
        <taxon>Viridiplantae</taxon>
        <taxon>Streptophyta</taxon>
        <taxon>Embryophyta</taxon>
        <taxon>Tracheophyta</taxon>
        <taxon>Spermatophyta</taxon>
        <taxon>Magnoliopsida</taxon>
        <taxon>Liliopsida</taxon>
        <taxon>Dioscoreales</taxon>
        <taxon>Dioscoreaceae</taxon>
        <taxon>Dioscorea</taxon>
    </lineage>
</organism>
<proteinExistence type="inferred from homology"/>
<protein>
    <submittedName>
        <fullName evidence="3">Auxin-responsive protein SAUR50-like</fullName>
    </submittedName>
</protein>
<dbReference type="PANTHER" id="PTHR31374">
    <property type="entry name" value="AUXIN-INDUCED PROTEIN-LIKE-RELATED"/>
    <property type="match status" value="1"/>
</dbReference>
<evidence type="ECO:0000313" key="2">
    <source>
        <dbReference type="Proteomes" id="UP001515500"/>
    </source>
</evidence>
<dbReference type="GeneID" id="120256119"/>
<gene>
    <name evidence="3" type="primary">LOC120256119</name>
</gene>
<dbReference type="Proteomes" id="UP001515500">
    <property type="component" value="Chromosome 3"/>
</dbReference>
<name>A0AB40AXX3_DIOCR</name>
<evidence type="ECO:0000256" key="1">
    <source>
        <dbReference type="ARBA" id="ARBA00006974"/>
    </source>
</evidence>
<dbReference type="PANTHER" id="PTHR31374:SF203">
    <property type="entry name" value="AUXIN-RESPONSIVE PROTEIN SAUR71-LIKE"/>
    <property type="match status" value="1"/>
</dbReference>
<sequence length="150" mass="16691">MVERIRQISKLKQMIRRWRSLSRRRWPSQSSSGNGSSRSVRAGFVAVYVGADRLRFEIPTRFLNLPVFASLLERAEEEYGFQPAGGLALPCDPGFFGWLVEALDRDETRFARLGLDAFSELFAAVAVESSCRDEAACAAGSSPLLSLARM</sequence>